<evidence type="ECO:0000313" key="3">
    <source>
        <dbReference type="Proteomes" id="UP001303473"/>
    </source>
</evidence>
<evidence type="ECO:0008006" key="4">
    <source>
        <dbReference type="Google" id="ProtNLM"/>
    </source>
</evidence>
<dbReference type="PANTHER" id="PTHR38167:SF1">
    <property type="entry name" value="C2H2-TYPE DOMAIN-CONTAINING PROTEIN"/>
    <property type="match status" value="1"/>
</dbReference>
<proteinExistence type="predicted"/>
<protein>
    <recommendedName>
        <fullName evidence="4">C2H2-type domain-containing protein</fullName>
    </recommendedName>
</protein>
<accession>A0AAN6S012</accession>
<dbReference type="PANTHER" id="PTHR38167">
    <property type="entry name" value="C2H2-TYPE DOMAIN-CONTAINING PROTEIN"/>
    <property type="match status" value="1"/>
</dbReference>
<dbReference type="AlphaFoldDB" id="A0AAN6S012"/>
<keyword evidence="3" id="KW-1185">Reference proteome</keyword>
<name>A0AAN6S012_9PEZI</name>
<organism evidence="2 3">
    <name type="scientific">Diplogelasinospora grovesii</name>
    <dbReference type="NCBI Taxonomy" id="303347"/>
    <lineage>
        <taxon>Eukaryota</taxon>
        <taxon>Fungi</taxon>
        <taxon>Dikarya</taxon>
        <taxon>Ascomycota</taxon>
        <taxon>Pezizomycotina</taxon>
        <taxon>Sordariomycetes</taxon>
        <taxon>Sordariomycetidae</taxon>
        <taxon>Sordariales</taxon>
        <taxon>Diplogelasinosporaceae</taxon>
        <taxon>Diplogelasinospora</taxon>
    </lineage>
</organism>
<dbReference type="Proteomes" id="UP001303473">
    <property type="component" value="Unassembled WGS sequence"/>
</dbReference>
<dbReference type="EMBL" id="MU853921">
    <property type="protein sequence ID" value="KAK3935495.1"/>
    <property type="molecule type" value="Genomic_DNA"/>
</dbReference>
<evidence type="ECO:0000313" key="2">
    <source>
        <dbReference type="EMBL" id="KAK3935495.1"/>
    </source>
</evidence>
<feature type="region of interest" description="Disordered" evidence="1">
    <location>
        <begin position="148"/>
        <end position="186"/>
    </location>
</feature>
<gene>
    <name evidence="2" type="ORF">QBC46DRAFT_397399</name>
</gene>
<feature type="compositionally biased region" description="Acidic residues" evidence="1">
    <location>
        <begin position="161"/>
        <end position="186"/>
    </location>
</feature>
<comment type="caution">
    <text evidence="2">The sequence shown here is derived from an EMBL/GenBank/DDBJ whole genome shotgun (WGS) entry which is preliminary data.</text>
</comment>
<sequence>MDVFNCASDQSIRAIFTALCDDSVVYAKALRYLEKIEPSAIVKGQIAALNQPDSKKRKADSGISICVQCQQPFDEAANHEQACLHHWGNLEPDEEGDFWADHEEDHHGPIDTEENKREFPEGFIWDCCQECGTNPGCHRGPHVSNPCKKGLYASESVGGEDVGEEEHSEGGEEEQEEEEEEDEEDE</sequence>
<reference evidence="3" key="1">
    <citation type="journal article" date="2023" name="Mol. Phylogenet. Evol.">
        <title>Genome-scale phylogeny and comparative genomics of the fungal order Sordariales.</title>
        <authorList>
            <person name="Hensen N."/>
            <person name="Bonometti L."/>
            <person name="Westerberg I."/>
            <person name="Brannstrom I.O."/>
            <person name="Guillou S."/>
            <person name="Cros-Aarteil S."/>
            <person name="Calhoun S."/>
            <person name="Haridas S."/>
            <person name="Kuo A."/>
            <person name="Mondo S."/>
            <person name="Pangilinan J."/>
            <person name="Riley R."/>
            <person name="LaButti K."/>
            <person name="Andreopoulos B."/>
            <person name="Lipzen A."/>
            <person name="Chen C."/>
            <person name="Yan M."/>
            <person name="Daum C."/>
            <person name="Ng V."/>
            <person name="Clum A."/>
            <person name="Steindorff A."/>
            <person name="Ohm R.A."/>
            <person name="Martin F."/>
            <person name="Silar P."/>
            <person name="Natvig D.O."/>
            <person name="Lalanne C."/>
            <person name="Gautier V."/>
            <person name="Ament-Velasquez S.L."/>
            <person name="Kruys A."/>
            <person name="Hutchinson M.I."/>
            <person name="Powell A.J."/>
            <person name="Barry K."/>
            <person name="Miller A.N."/>
            <person name="Grigoriev I.V."/>
            <person name="Debuchy R."/>
            <person name="Gladieux P."/>
            <person name="Hiltunen Thoren M."/>
            <person name="Johannesson H."/>
        </authorList>
    </citation>
    <scope>NUCLEOTIDE SEQUENCE [LARGE SCALE GENOMIC DNA]</scope>
    <source>
        <strain evidence="3">CBS 340.73</strain>
    </source>
</reference>
<evidence type="ECO:0000256" key="1">
    <source>
        <dbReference type="SAM" id="MobiDB-lite"/>
    </source>
</evidence>